<organism evidence="2 3">
    <name type="scientific">Acanthaster planci</name>
    <name type="common">Crown-of-thorns starfish</name>
    <dbReference type="NCBI Taxonomy" id="133434"/>
    <lineage>
        <taxon>Eukaryota</taxon>
        <taxon>Metazoa</taxon>
        <taxon>Echinodermata</taxon>
        <taxon>Eleutherozoa</taxon>
        <taxon>Asterozoa</taxon>
        <taxon>Asteroidea</taxon>
        <taxon>Valvatacea</taxon>
        <taxon>Valvatida</taxon>
        <taxon>Acanthasteridae</taxon>
        <taxon>Acanthaster</taxon>
    </lineage>
</organism>
<dbReference type="KEGG" id="aplc:110985371"/>
<evidence type="ECO:0000256" key="1">
    <source>
        <dbReference type="SAM" id="MobiDB-lite"/>
    </source>
</evidence>
<feature type="region of interest" description="Disordered" evidence="1">
    <location>
        <begin position="87"/>
        <end position="146"/>
    </location>
</feature>
<feature type="compositionally biased region" description="Polar residues" evidence="1">
    <location>
        <begin position="175"/>
        <end position="185"/>
    </location>
</feature>
<evidence type="ECO:0000313" key="3">
    <source>
        <dbReference type="RefSeq" id="XP_022102039.1"/>
    </source>
</evidence>
<evidence type="ECO:0000313" key="2">
    <source>
        <dbReference type="Proteomes" id="UP000694845"/>
    </source>
</evidence>
<dbReference type="Proteomes" id="UP000694845">
    <property type="component" value="Unplaced"/>
</dbReference>
<proteinExistence type="predicted"/>
<dbReference type="GeneID" id="110985371"/>
<feature type="compositionally biased region" description="Basic and acidic residues" evidence="1">
    <location>
        <begin position="348"/>
        <end position="363"/>
    </location>
</feature>
<protein>
    <submittedName>
        <fullName evidence="3">Uncharacterized protein LOC110985371</fullName>
    </submittedName>
</protein>
<accession>A0A8B7Z8Q2</accession>
<name>A0A8B7Z8Q2_ACAPL</name>
<reference evidence="3" key="1">
    <citation type="submission" date="2025-08" db="UniProtKB">
        <authorList>
            <consortium name="RefSeq"/>
        </authorList>
    </citation>
    <scope>IDENTIFICATION</scope>
</reference>
<feature type="compositionally biased region" description="Basic and acidic residues" evidence="1">
    <location>
        <begin position="125"/>
        <end position="137"/>
    </location>
</feature>
<dbReference type="RefSeq" id="XP_022102039.1">
    <property type="nucleotide sequence ID" value="XM_022246347.1"/>
</dbReference>
<feature type="compositionally biased region" description="Low complexity" evidence="1">
    <location>
        <begin position="257"/>
        <end position="276"/>
    </location>
</feature>
<sequence>MITVLRIAEELMTVDYRKWFSSGWLPPSDRLLSLGPVRTDPPPLLPPLCDEPRKELAPDQSGLSNVPNLVERLQPMLEDFLENSAVPLKDQGDATTVAPVPGSDSGNLSDEQEAKPPWTSLAERPTNDAKGESRSTPHDQPVFQGQNASGKLSLINHLEDGVQPNPATEVGENFQRGNDTQSENQEACDADDKELKEASQHRIVHLPKKAESSEQESTVRNAFEVKMPLPSHFSEKTGGHVAATTPKPADNLESKLSISSPRRTPSSSADSSTSSALEEGREVSADPGGTQGDFQGNTETLRETVPSVLLSSSSENNEDYRVDDEDLKDEKNSSSSTHRRNQLSSGEESSKQESTLREFRTPAEAKMAAPSQLRYCVQ</sequence>
<keyword evidence="2" id="KW-1185">Reference proteome</keyword>
<gene>
    <name evidence="3" type="primary">LOC110985371</name>
</gene>
<feature type="compositionally biased region" description="Low complexity" evidence="1">
    <location>
        <begin position="305"/>
        <end position="315"/>
    </location>
</feature>
<feature type="region of interest" description="Disordered" evidence="1">
    <location>
        <begin position="160"/>
        <end position="378"/>
    </location>
</feature>
<dbReference type="AlphaFoldDB" id="A0A8B7Z8Q2"/>